<accession>A0AAD7UAR7</accession>
<reference evidence="4" key="1">
    <citation type="submission" date="2023-01" db="EMBL/GenBank/DDBJ databases">
        <title>Metagenome sequencing of chrysophaentin producing Chrysophaeum taylorii.</title>
        <authorList>
            <person name="Davison J."/>
            <person name="Bewley C."/>
        </authorList>
    </citation>
    <scope>NUCLEOTIDE SEQUENCE</scope>
    <source>
        <strain evidence="4">NIES-1699</strain>
    </source>
</reference>
<evidence type="ECO:0000256" key="2">
    <source>
        <dbReference type="SAM" id="Phobius"/>
    </source>
</evidence>
<feature type="transmembrane region" description="Helical" evidence="2">
    <location>
        <begin position="151"/>
        <end position="170"/>
    </location>
</feature>
<proteinExistence type="predicted"/>
<organism evidence="4 5">
    <name type="scientific">Chrysophaeum taylorii</name>
    <dbReference type="NCBI Taxonomy" id="2483200"/>
    <lineage>
        <taxon>Eukaryota</taxon>
        <taxon>Sar</taxon>
        <taxon>Stramenopiles</taxon>
        <taxon>Ochrophyta</taxon>
        <taxon>Pelagophyceae</taxon>
        <taxon>Pelagomonadales</taxon>
        <taxon>Pelagomonadaceae</taxon>
        <taxon>Chrysophaeum</taxon>
    </lineage>
</organism>
<dbReference type="PANTHER" id="PTHR11161:SF0">
    <property type="entry name" value="O-ACYLTRANSFERASE LIKE PROTEIN"/>
    <property type="match status" value="1"/>
</dbReference>
<dbReference type="Pfam" id="PF01757">
    <property type="entry name" value="Acyl_transf_3"/>
    <property type="match status" value="1"/>
</dbReference>
<protein>
    <recommendedName>
        <fullName evidence="3">Acyltransferase 3 domain-containing protein</fullName>
    </recommendedName>
</protein>
<dbReference type="InterPro" id="IPR052728">
    <property type="entry name" value="O2_lipid_transport_reg"/>
</dbReference>
<keyword evidence="2" id="KW-0472">Membrane</keyword>
<name>A0AAD7UAR7_9STRA</name>
<dbReference type="Proteomes" id="UP001230188">
    <property type="component" value="Unassembled WGS sequence"/>
</dbReference>
<keyword evidence="5" id="KW-1185">Reference proteome</keyword>
<feature type="transmembrane region" description="Helical" evidence="2">
    <location>
        <begin position="12"/>
        <end position="34"/>
    </location>
</feature>
<keyword evidence="2" id="KW-1133">Transmembrane helix</keyword>
<feature type="transmembrane region" description="Helical" evidence="2">
    <location>
        <begin position="93"/>
        <end position="113"/>
    </location>
</feature>
<feature type="transmembrane region" description="Helical" evidence="2">
    <location>
        <begin position="54"/>
        <end position="81"/>
    </location>
</feature>
<keyword evidence="2" id="KW-0812">Transmembrane</keyword>
<feature type="transmembrane region" description="Helical" evidence="2">
    <location>
        <begin position="412"/>
        <end position="436"/>
    </location>
</feature>
<dbReference type="InterPro" id="IPR002656">
    <property type="entry name" value="Acyl_transf_3_dom"/>
</dbReference>
<sequence>MGRNNRAFAPFYFLRAYFSVGIVSYHILFALGTWSTNKLAHDPDWAAFVRGRAVPFLCLTGLYAVPVFFMMSGFLTTLPLLEQGAPISAVRLVLSRFVRLAALVLPAILHSLVRYRAYWGFWRFVGWVTLTGNYGTRPVEWMIDPSLVPCWSLAVDFQSSMVLIVVLAALRHRTIALKARAFVVLLVGFTAARALMVLRHPPECSCSIFHFPDWHPINIFMMAPKVTHHFATTVLHYPFHQDYSTQPAPLGCPLAAPDGQHVLVSTYLPTHARITPFFVGAIMACNYHAHRFRSEFMPSKEKKTKRVLPWFALSIIFVHCVLLAPIDVDNLPPKPVVVAFEIFGMTIFSMAVATITYYAILPASHPQHAPRTATFMSSPIFRSIARTSSWLYVLHWPILFEVVRFLPKPRVVSVRIGLSLFAITVALTYPLAAFFASRVEPSLLRFAKSLRHHPSSSCREGGGSRDHGTNDDRRDRIETRTASSTLAQ</sequence>
<dbReference type="AlphaFoldDB" id="A0AAD7UAR7"/>
<feature type="transmembrane region" description="Helical" evidence="2">
    <location>
        <begin position="307"/>
        <end position="326"/>
    </location>
</feature>
<gene>
    <name evidence="4" type="ORF">CTAYLR_005033</name>
</gene>
<feature type="domain" description="Acyltransferase 3" evidence="3">
    <location>
        <begin position="14"/>
        <end position="431"/>
    </location>
</feature>
<comment type="caution">
    <text evidence="4">The sequence shown here is derived from an EMBL/GenBank/DDBJ whole genome shotgun (WGS) entry which is preliminary data.</text>
</comment>
<evidence type="ECO:0000313" key="5">
    <source>
        <dbReference type="Proteomes" id="UP001230188"/>
    </source>
</evidence>
<dbReference type="PANTHER" id="PTHR11161">
    <property type="entry name" value="O-ACYLTRANSFERASE"/>
    <property type="match status" value="1"/>
</dbReference>
<dbReference type="GO" id="GO:0016747">
    <property type="term" value="F:acyltransferase activity, transferring groups other than amino-acyl groups"/>
    <property type="evidence" value="ECO:0007669"/>
    <property type="project" value="InterPro"/>
</dbReference>
<feature type="compositionally biased region" description="Basic and acidic residues" evidence="1">
    <location>
        <begin position="462"/>
        <end position="479"/>
    </location>
</feature>
<evidence type="ECO:0000259" key="3">
    <source>
        <dbReference type="Pfam" id="PF01757"/>
    </source>
</evidence>
<feature type="transmembrane region" description="Helical" evidence="2">
    <location>
        <begin position="338"/>
        <end position="360"/>
    </location>
</feature>
<evidence type="ECO:0000256" key="1">
    <source>
        <dbReference type="SAM" id="MobiDB-lite"/>
    </source>
</evidence>
<dbReference type="EMBL" id="JAQMWT010000435">
    <property type="protein sequence ID" value="KAJ8601406.1"/>
    <property type="molecule type" value="Genomic_DNA"/>
</dbReference>
<feature type="region of interest" description="Disordered" evidence="1">
    <location>
        <begin position="453"/>
        <end position="488"/>
    </location>
</feature>
<evidence type="ECO:0000313" key="4">
    <source>
        <dbReference type="EMBL" id="KAJ8601406.1"/>
    </source>
</evidence>